<accession>A0A4Y2AGZ8</accession>
<dbReference type="AlphaFoldDB" id="A0A4Y2AGZ8"/>
<reference evidence="2 3" key="1">
    <citation type="journal article" date="2019" name="Sci. Rep.">
        <title>Orb-weaving spider Araneus ventricosus genome elucidates the spidroin gene catalogue.</title>
        <authorList>
            <person name="Kono N."/>
            <person name="Nakamura H."/>
            <person name="Ohtoshi R."/>
            <person name="Moran D.A.P."/>
            <person name="Shinohara A."/>
            <person name="Yoshida Y."/>
            <person name="Fujiwara M."/>
            <person name="Mori M."/>
            <person name="Tomita M."/>
            <person name="Arakawa K."/>
        </authorList>
    </citation>
    <scope>NUCLEOTIDE SEQUENCE [LARGE SCALE GENOMIC DNA]</scope>
</reference>
<feature type="region of interest" description="Disordered" evidence="1">
    <location>
        <begin position="1"/>
        <end position="32"/>
    </location>
</feature>
<evidence type="ECO:0000313" key="2">
    <source>
        <dbReference type="EMBL" id="GBL78244.1"/>
    </source>
</evidence>
<sequence length="184" mass="20787">MDAYEPFPKKYPATSEESDPRRVSLPSDGWTTTSEGRLEIHIAAIKKKQKSASRQPLHVGSAHTRKNRHFRQLYGEEPRFPVAQFQKSGAKRLSSARFPPRVIKQEIGFEKKQGFSKALALNYKIAAFDLTELLLTDDWSLSFRTAGQLPSPTHNNHAAPNYTKALRTINFPNCLRNPKKSGPV</sequence>
<gene>
    <name evidence="2" type="ORF">AVEN_42796_1</name>
</gene>
<dbReference type="Proteomes" id="UP000499080">
    <property type="component" value="Unassembled WGS sequence"/>
</dbReference>
<evidence type="ECO:0000256" key="1">
    <source>
        <dbReference type="SAM" id="MobiDB-lite"/>
    </source>
</evidence>
<keyword evidence="3" id="KW-1185">Reference proteome</keyword>
<protein>
    <submittedName>
        <fullName evidence="2">Uncharacterized protein</fullName>
    </submittedName>
</protein>
<dbReference type="EMBL" id="BGPR01000015">
    <property type="protein sequence ID" value="GBL78244.1"/>
    <property type="molecule type" value="Genomic_DNA"/>
</dbReference>
<proteinExistence type="predicted"/>
<comment type="caution">
    <text evidence="2">The sequence shown here is derived from an EMBL/GenBank/DDBJ whole genome shotgun (WGS) entry which is preliminary data.</text>
</comment>
<name>A0A4Y2AGZ8_ARAVE</name>
<evidence type="ECO:0000313" key="3">
    <source>
        <dbReference type="Proteomes" id="UP000499080"/>
    </source>
</evidence>
<organism evidence="2 3">
    <name type="scientific">Araneus ventricosus</name>
    <name type="common">Orbweaver spider</name>
    <name type="synonym">Epeira ventricosa</name>
    <dbReference type="NCBI Taxonomy" id="182803"/>
    <lineage>
        <taxon>Eukaryota</taxon>
        <taxon>Metazoa</taxon>
        <taxon>Ecdysozoa</taxon>
        <taxon>Arthropoda</taxon>
        <taxon>Chelicerata</taxon>
        <taxon>Arachnida</taxon>
        <taxon>Araneae</taxon>
        <taxon>Araneomorphae</taxon>
        <taxon>Entelegynae</taxon>
        <taxon>Araneoidea</taxon>
        <taxon>Araneidae</taxon>
        <taxon>Araneus</taxon>
    </lineage>
</organism>